<dbReference type="AlphaFoldDB" id="I3V0E0"/>
<evidence type="ECO:0000313" key="2">
    <source>
        <dbReference type="Proteomes" id="UP000005268"/>
    </source>
</evidence>
<dbReference type="HOGENOM" id="CLU_3102815_0_0_6"/>
<reference evidence="1 2" key="1">
    <citation type="journal article" date="2012" name="J. Bacteriol.">
        <title>Complete Genome Sequence of the Naphthalene-Degrading Pseudomonas putida Strain ND6.</title>
        <authorList>
            <person name="Li S."/>
            <person name="Zhao H."/>
            <person name="Li Y."/>
            <person name="Niu S."/>
            <person name="Cai B."/>
        </authorList>
    </citation>
    <scope>NUCLEOTIDE SEQUENCE [LARGE SCALE GENOMIC DNA]</scope>
    <source>
        <strain evidence="1 2">ND6</strain>
    </source>
</reference>
<accession>I3V0E0</accession>
<sequence>MAATISSEPRRNELSISNLPLIMATVCKGGSLAIQRITKAFSTTCLYYQGK</sequence>
<proteinExistence type="predicted"/>
<name>I3V0E0_PSEPU</name>
<dbReference type="Proteomes" id="UP000005268">
    <property type="component" value="Chromosome"/>
</dbReference>
<protein>
    <submittedName>
        <fullName evidence="1">Uncharacterized protein</fullName>
    </submittedName>
</protein>
<dbReference type="KEGG" id="ppi:YSA_08215"/>
<gene>
    <name evidence="1" type="ORF">YSA_08215</name>
</gene>
<organism evidence="1 2">
    <name type="scientific">Pseudomonas putida ND6</name>
    <dbReference type="NCBI Taxonomy" id="231023"/>
    <lineage>
        <taxon>Bacteria</taxon>
        <taxon>Pseudomonadati</taxon>
        <taxon>Pseudomonadota</taxon>
        <taxon>Gammaproteobacteria</taxon>
        <taxon>Pseudomonadales</taxon>
        <taxon>Pseudomonadaceae</taxon>
        <taxon>Pseudomonas</taxon>
    </lineage>
</organism>
<dbReference type="EMBL" id="CP003588">
    <property type="protein sequence ID" value="AFK71211.1"/>
    <property type="molecule type" value="Genomic_DNA"/>
</dbReference>
<evidence type="ECO:0000313" key="1">
    <source>
        <dbReference type="EMBL" id="AFK71211.1"/>
    </source>
</evidence>